<comment type="caution">
    <text evidence="1">The sequence shown here is derived from an EMBL/GenBank/DDBJ whole genome shotgun (WGS) entry which is preliminary data.</text>
</comment>
<evidence type="ECO:0000313" key="1">
    <source>
        <dbReference type="EMBL" id="RKT46040.1"/>
    </source>
</evidence>
<dbReference type="InterPro" id="IPR002060">
    <property type="entry name" value="Squ/phyt_synthse"/>
</dbReference>
<dbReference type="InterPro" id="IPR008949">
    <property type="entry name" value="Isoprenoid_synthase_dom_sf"/>
</dbReference>
<name>A0A495VB98_9GAMM</name>
<sequence>MQDPQAATEWAFPNPATPPGSSAYYSVRFAPVGLRDDLAALLGWRHLVRSVIDEVSDRGVAARKIEWWNDEIKQIFADTGRHPLGVPLGRLIARAELPRQPFVDIIMGTEAILADRHAQDVAALAALADLDLGALFELIARAHGETTPADLATARRAGSYCAMVEIVRDSGRLLRQDRCGFLPEDRMNRHGMSHTAQTPTKIRKHLAPLLADLSKDLNDHRAELIHDLRRLPAVIRIRVRLADRLLAEIAASGFQVADQRIALTPIRKLWNAWRESRRGGALG</sequence>
<dbReference type="EMBL" id="RBXL01000001">
    <property type="protein sequence ID" value="RKT46040.1"/>
    <property type="molecule type" value="Genomic_DNA"/>
</dbReference>
<dbReference type="AlphaFoldDB" id="A0A495VB98"/>
<dbReference type="Pfam" id="PF00494">
    <property type="entry name" value="SQS_PSY"/>
    <property type="match status" value="1"/>
</dbReference>
<dbReference type="RefSeq" id="WP_120798214.1">
    <property type="nucleotide sequence ID" value="NZ_RBXL01000001.1"/>
</dbReference>
<dbReference type="Gene3D" id="1.10.600.10">
    <property type="entry name" value="Farnesyl Diphosphate Synthase"/>
    <property type="match status" value="1"/>
</dbReference>
<reference evidence="1 2" key="1">
    <citation type="submission" date="2018-10" db="EMBL/GenBank/DDBJ databases">
        <title>Genomic Encyclopedia of Archaeal and Bacterial Type Strains, Phase II (KMG-II): from individual species to whole genera.</title>
        <authorList>
            <person name="Goeker M."/>
        </authorList>
    </citation>
    <scope>NUCLEOTIDE SEQUENCE [LARGE SCALE GENOMIC DNA]</scope>
    <source>
        <strain evidence="1 2">DSM 235</strain>
    </source>
</reference>
<accession>A0A495VB98</accession>
<evidence type="ECO:0000313" key="2">
    <source>
        <dbReference type="Proteomes" id="UP000274556"/>
    </source>
</evidence>
<gene>
    <name evidence="1" type="ORF">BDD21_3535</name>
</gene>
<keyword evidence="2" id="KW-1185">Reference proteome</keyword>
<dbReference type="GO" id="GO:0016740">
    <property type="term" value="F:transferase activity"/>
    <property type="evidence" value="ECO:0007669"/>
    <property type="project" value="UniProtKB-KW"/>
</dbReference>
<dbReference type="OrthoDB" id="9807580at2"/>
<dbReference type="SUPFAM" id="SSF48576">
    <property type="entry name" value="Terpenoid synthases"/>
    <property type="match status" value="1"/>
</dbReference>
<organism evidence="1 2">
    <name type="scientific">Thiocapsa rosea</name>
    <dbReference type="NCBI Taxonomy" id="69360"/>
    <lineage>
        <taxon>Bacteria</taxon>
        <taxon>Pseudomonadati</taxon>
        <taxon>Pseudomonadota</taxon>
        <taxon>Gammaproteobacteria</taxon>
        <taxon>Chromatiales</taxon>
        <taxon>Chromatiaceae</taxon>
        <taxon>Thiocapsa</taxon>
    </lineage>
</organism>
<proteinExistence type="predicted"/>
<protein>
    <submittedName>
        <fullName evidence="1">Farnesyl-diphosphate farnesyltransferase</fullName>
    </submittedName>
</protein>
<dbReference type="Proteomes" id="UP000274556">
    <property type="component" value="Unassembled WGS sequence"/>
</dbReference>
<keyword evidence="1" id="KW-0808">Transferase</keyword>